<keyword evidence="5 11" id="KW-0372">Hormone</keyword>
<dbReference type="Proteomes" id="UP000233180">
    <property type="component" value="Unassembled WGS sequence"/>
</dbReference>
<dbReference type="GO" id="GO:0097746">
    <property type="term" value="P:blood vessel diameter maintenance"/>
    <property type="evidence" value="ECO:0007669"/>
    <property type="project" value="InterPro"/>
</dbReference>
<dbReference type="STRING" id="61621.ENSRBIP00000014950"/>
<dbReference type="PROSITE" id="PS00984">
    <property type="entry name" value="UROTENSIN_II"/>
    <property type="match status" value="1"/>
</dbReference>
<dbReference type="GO" id="GO:0005615">
    <property type="term" value="C:extracellular space"/>
    <property type="evidence" value="ECO:0007669"/>
    <property type="project" value="TreeGrafter"/>
</dbReference>
<evidence type="ECO:0000313" key="13">
    <source>
        <dbReference type="Ensembl" id="ENSRBIP00000014950.1"/>
    </source>
</evidence>
<evidence type="ECO:0000256" key="1">
    <source>
        <dbReference type="ARBA" id="ARBA00004613"/>
    </source>
</evidence>
<dbReference type="Ensembl" id="ENSRBIT00000038789.1">
    <property type="protein sequence ID" value="ENSRBIP00000014950.1"/>
    <property type="gene ID" value="ENSRBIG00000031578.1"/>
</dbReference>
<protein>
    <recommendedName>
        <fullName evidence="9">Urotensin-2</fullName>
    </recommendedName>
    <alternativeName>
        <fullName evidence="10">Urotensin II</fullName>
    </alternativeName>
</protein>
<dbReference type="PANTHER" id="PTHR14447:SF0">
    <property type="entry name" value="UROTENSIN-2"/>
    <property type="match status" value="1"/>
</dbReference>
<keyword evidence="6 12" id="KW-0732">Signal</keyword>
<comment type="similarity">
    <text evidence="2 11">Belongs to the urotensin-2 family.</text>
</comment>
<evidence type="ECO:0000256" key="12">
    <source>
        <dbReference type="SAM" id="SignalP"/>
    </source>
</evidence>
<keyword evidence="3" id="KW-0964">Secreted</keyword>
<sequence>MYKLASCCLLFIGFLNPLLSLPLLDSGEVSLQLSAPHEDARLTPEELERASLLQILPEMLLGAERGDSLRKADSSTNIFNPRGNLRKFQDFSGQDPDILLSHLLARIRKPYKKRETPDCFWKYCPGLQIFKTCVSTDFYSVNTSV</sequence>
<feature type="chain" id="PRO_5014323726" description="Urotensin-2" evidence="12">
    <location>
        <begin position="21"/>
        <end position="145"/>
    </location>
</feature>
<dbReference type="InterPro" id="IPR001483">
    <property type="entry name" value="Urotensin_II"/>
</dbReference>
<reference evidence="13" key="3">
    <citation type="submission" date="2025-09" db="UniProtKB">
        <authorList>
            <consortium name="Ensembl"/>
        </authorList>
    </citation>
    <scope>IDENTIFICATION</scope>
</reference>
<dbReference type="GO" id="GO:0008217">
    <property type="term" value="P:regulation of blood pressure"/>
    <property type="evidence" value="ECO:0007669"/>
    <property type="project" value="InterPro"/>
</dbReference>
<evidence type="ECO:0000256" key="4">
    <source>
        <dbReference type="ARBA" id="ARBA00022685"/>
    </source>
</evidence>
<keyword evidence="7" id="KW-1015">Disulfide bond</keyword>
<gene>
    <name evidence="13" type="primary">UTS2</name>
</gene>
<keyword evidence="14" id="KW-1185">Reference proteome</keyword>
<name>A0A2K6KUK1_RHIBE</name>
<dbReference type="GeneTree" id="ENSGT00510000049583"/>
<evidence type="ECO:0000313" key="14">
    <source>
        <dbReference type="Proteomes" id="UP000233180"/>
    </source>
</evidence>
<evidence type="ECO:0000256" key="3">
    <source>
        <dbReference type="ARBA" id="ARBA00022525"/>
    </source>
</evidence>
<comment type="subcellular location">
    <subcellularLocation>
        <location evidence="1 11">Secreted</location>
    </subcellularLocation>
</comment>
<feature type="signal peptide" evidence="12">
    <location>
        <begin position="1"/>
        <end position="20"/>
    </location>
</feature>
<evidence type="ECO:0000256" key="5">
    <source>
        <dbReference type="ARBA" id="ARBA00022702"/>
    </source>
</evidence>
<dbReference type="PANTHER" id="PTHR14447">
    <property type="entry name" value="UROTENSIN 2"/>
    <property type="match status" value="1"/>
</dbReference>
<evidence type="ECO:0000256" key="8">
    <source>
        <dbReference type="ARBA" id="ARBA00037509"/>
    </source>
</evidence>
<dbReference type="Pfam" id="PF02083">
    <property type="entry name" value="Urotensin_II"/>
    <property type="match status" value="1"/>
</dbReference>
<reference evidence="13" key="2">
    <citation type="submission" date="2025-08" db="UniProtKB">
        <authorList>
            <consortium name="Ensembl"/>
        </authorList>
    </citation>
    <scope>IDENTIFICATION</scope>
</reference>
<evidence type="ECO:0000256" key="9">
    <source>
        <dbReference type="ARBA" id="ARBA00040274"/>
    </source>
</evidence>
<evidence type="ECO:0000256" key="6">
    <source>
        <dbReference type="ARBA" id="ARBA00022729"/>
    </source>
</evidence>
<evidence type="ECO:0000256" key="2">
    <source>
        <dbReference type="ARBA" id="ARBA00006719"/>
    </source>
</evidence>
<proteinExistence type="inferred from homology"/>
<accession>A0A2K6KUK1</accession>
<evidence type="ECO:0000256" key="7">
    <source>
        <dbReference type="ARBA" id="ARBA00023157"/>
    </source>
</evidence>
<comment type="function">
    <text evidence="8">Highly potent vasoconstrictor.</text>
</comment>
<dbReference type="GO" id="GO:0005179">
    <property type="term" value="F:hormone activity"/>
    <property type="evidence" value="ECO:0007669"/>
    <property type="project" value="UniProtKB-KW"/>
</dbReference>
<evidence type="ECO:0000256" key="10">
    <source>
        <dbReference type="ARBA" id="ARBA00043243"/>
    </source>
</evidence>
<evidence type="ECO:0000256" key="11">
    <source>
        <dbReference type="RuleBase" id="RU000636"/>
    </source>
</evidence>
<reference evidence="13 14" key="1">
    <citation type="submission" date="2016-06" db="EMBL/GenBank/DDBJ databases">
        <title>Genome of Rhinopithecus bieti.</title>
        <authorList>
            <person name="Wu"/>
            <person name="C.-I. and Zhang"/>
            <person name="Y."/>
        </authorList>
    </citation>
    <scope>NUCLEOTIDE SEQUENCE</scope>
</reference>
<keyword evidence="4" id="KW-0165">Cleavage on pair of basic residues</keyword>
<dbReference type="AlphaFoldDB" id="A0A2K6KUK1"/>
<organism evidence="13 14">
    <name type="scientific">Rhinopithecus bieti</name>
    <name type="common">Black snub-nosed monkey</name>
    <name type="synonym">Pygathrix bieti</name>
    <dbReference type="NCBI Taxonomy" id="61621"/>
    <lineage>
        <taxon>Eukaryota</taxon>
        <taxon>Metazoa</taxon>
        <taxon>Chordata</taxon>
        <taxon>Craniata</taxon>
        <taxon>Vertebrata</taxon>
        <taxon>Euteleostomi</taxon>
        <taxon>Mammalia</taxon>
        <taxon>Eutheria</taxon>
        <taxon>Euarchontoglires</taxon>
        <taxon>Primates</taxon>
        <taxon>Haplorrhini</taxon>
        <taxon>Catarrhini</taxon>
        <taxon>Cercopithecidae</taxon>
        <taxon>Colobinae</taxon>
        <taxon>Rhinopithecus</taxon>
    </lineage>
</organism>